<organism evidence="1 2">
    <name type="scientific">phage Lak_Megaphage_RVC_JS4_GC31</name>
    <dbReference type="NCBI Taxonomy" id="3109228"/>
    <lineage>
        <taxon>Viruses</taxon>
        <taxon>Duplodnaviria</taxon>
        <taxon>Heunggongvirae</taxon>
        <taxon>Uroviricota</taxon>
        <taxon>Caudoviricetes</taxon>
        <taxon>Caudoviricetes code 15 clade</taxon>
    </lineage>
</organism>
<proteinExistence type="predicted"/>
<evidence type="ECO:0000313" key="1">
    <source>
        <dbReference type="EMBL" id="WQJ52767.1"/>
    </source>
</evidence>
<evidence type="ECO:0000313" key="2">
    <source>
        <dbReference type="Proteomes" id="UP001349343"/>
    </source>
</evidence>
<accession>A0ABZ0Z3G0</accession>
<reference evidence="1 2" key="1">
    <citation type="submission" date="2023-11" db="EMBL/GenBank/DDBJ databases">
        <authorList>
            <person name="Cook R."/>
            <person name="Crisci M."/>
            <person name="Pye H."/>
            <person name="Adriaenssens E."/>
            <person name="Santini J."/>
        </authorList>
    </citation>
    <scope>NUCLEOTIDE SEQUENCE [LARGE SCALE GENOMIC DNA]</scope>
    <source>
        <strain evidence="1">Lak_Megaphage_RVC_JS4_GC31</strain>
    </source>
</reference>
<keyword evidence="2" id="KW-1185">Reference proteome</keyword>
<sequence>MKQLVESIFDDDDDFHDQEVSVMSTLMDPYEVTKHFEGMSDTWNRNSLFRNILEKYTS</sequence>
<name>A0ABZ0Z3G0_9CAUD</name>
<dbReference type="Proteomes" id="UP001349343">
    <property type="component" value="Segment"/>
</dbReference>
<dbReference type="EMBL" id="OR769222">
    <property type="protein sequence ID" value="WQJ52767.1"/>
    <property type="molecule type" value="Genomic_DNA"/>
</dbReference>
<protein>
    <submittedName>
        <fullName evidence="1">Uncharacterized protein</fullName>
    </submittedName>
</protein>